<dbReference type="Gene3D" id="3.90.550.10">
    <property type="entry name" value="Spore Coat Polysaccharide Biosynthesis Protein SpsA, Chain A"/>
    <property type="match status" value="1"/>
</dbReference>
<dbReference type="PANTHER" id="PTHR43685:SF2">
    <property type="entry name" value="GLYCOSYLTRANSFERASE 2-LIKE DOMAIN-CONTAINING PROTEIN"/>
    <property type="match status" value="1"/>
</dbReference>
<dbReference type="InterPro" id="IPR001173">
    <property type="entry name" value="Glyco_trans_2-like"/>
</dbReference>
<feature type="domain" description="Galactosyltransferase C-terminal" evidence="3">
    <location>
        <begin position="155"/>
        <end position="205"/>
    </location>
</feature>
<proteinExistence type="predicted"/>
<protein>
    <submittedName>
        <fullName evidence="4">Glycosyl transferase family 2</fullName>
    </submittedName>
</protein>
<dbReference type="InterPro" id="IPR050834">
    <property type="entry name" value="Glycosyltransf_2"/>
</dbReference>
<keyword evidence="1 4" id="KW-0808">Transferase</keyword>
<accession>A0A1M4SYV7</accession>
<dbReference type="GO" id="GO:0016740">
    <property type="term" value="F:transferase activity"/>
    <property type="evidence" value="ECO:0007669"/>
    <property type="project" value="UniProtKB-KW"/>
</dbReference>
<evidence type="ECO:0000256" key="1">
    <source>
        <dbReference type="ARBA" id="ARBA00022679"/>
    </source>
</evidence>
<dbReference type="InterPro" id="IPR029044">
    <property type="entry name" value="Nucleotide-diphossugar_trans"/>
</dbReference>
<dbReference type="STRING" id="1484053.SAMN05444274_101195"/>
<evidence type="ECO:0000259" key="3">
    <source>
        <dbReference type="Pfam" id="PF02709"/>
    </source>
</evidence>
<name>A0A1M4SYV7_9BACT</name>
<evidence type="ECO:0000313" key="4">
    <source>
        <dbReference type="EMBL" id="SHE37334.1"/>
    </source>
</evidence>
<dbReference type="AlphaFoldDB" id="A0A1M4SYV7"/>
<dbReference type="CDD" id="cd00761">
    <property type="entry name" value="Glyco_tranf_GTA_type"/>
    <property type="match status" value="1"/>
</dbReference>
<dbReference type="EMBL" id="FQUM01000001">
    <property type="protein sequence ID" value="SHE37334.1"/>
    <property type="molecule type" value="Genomic_DNA"/>
</dbReference>
<evidence type="ECO:0000313" key="5">
    <source>
        <dbReference type="Proteomes" id="UP000184164"/>
    </source>
</evidence>
<dbReference type="SUPFAM" id="SSF53448">
    <property type="entry name" value="Nucleotide-diphospho-sugar transferases"/>
    <property type="match status" value="1"/>
</dbReference>
<dbReference type="PANTHER" id="PTHR43685">
    <property type="entry name" value="GLYCOSYLTRANSFERASE"/>
    <property type="match status" value="1"/>
</dbReference>
<gene>
    <name evidence="4" type="ORF">SAMN05444274_101195</name>
</gene>
<dbReference type="Pfam" id="PF00535">
    <property type="entry name" value="Glycos_transf_2"/>
    <property type="match status" value="1"/>
</dbReference>
<dbReference type="Proteomes" id="UP000184164">
    <property type="component" value="Unassembled WGS sequence"/>
</dbReference>
<dbReference type="InterPro" id="IPR027791">
    <property type="entry name" value="Galactosyl_T_C"/>
</dbReference>
<keyword evidence="5" id="KW-1185">Reference proteome</keyword>
<sequence>MTPEKTTVSVIVPCYNDGIYLEEAVKSVLASTYPNVEAVIVNDGSTDNTNEIGKKLQQQFSNVKYIEKKNEGLPKARNMGIAEAKGDLILPLDADDKISKDYISEAVHLFEQDRNNQLKLVYCNAQFFGKKQGEWKLKDFSLKKIAKDNMIFCSAVYRKEDWAKIGGYSPEMLGGWEDWEFWISMLKNGGDVVRLPITGFFYRIKENSMRKGMTKKLKSEKINFLNKRHRDFFQKQLNGPLRKSRSLSKPVNNIAKILGARKSFFL</sequence>
<organism evidence="4 5">
    <name type="scientific">Mariniphaga anaerophila</name>
    <dbReference type="NCBI Taxonomy" id="1484053"/>
    <lineage>
        <taxon>Bacteria</taxon>
        <taxon>Pseudomonadati</taxon>
        <taxon>Bacteroidota</taxon>
        <taxon>Bacteroidia</taxon>
        <taxon>Marinilabiliales</taxon>
        <taxon>Prolixibacteraceae</taxon>
        <taxon>Mariniphaga</taxon>
    </lineage>
</organism>
<dbReference type="Pfam" id="PF02709">
    <property type="entry name" value="Glyco_transf_7C"/>
    <property type="match status" value="1"/>
</dbReference>
<reference evidence="4 5" key="1">
    <citation type="submission" date="2016-11" db="EMBL/GenBank/DDBJ databases">
        <authorList>
            <person name="Jaros S."/>
            <person name="Januszkiewicz K."/>
            <person name="Wedrychowicz H."/>
        </authorList>
    </citation>
    <scope>NUCLEOTIDE SEQUENCE [LARGE SCALE GENOMIC DNA]</scope>
    <source>
        <strain evidence="4 5">DSM 26910</strain>
    </source>
</reference>
<evidence type="ECO:0000259" key="2">
    <source>
        <dbReference type="Pfam" id="PF00535"/>
    </source>
</evidence>
<dbReference type="RefSeq" id="WP_217651524.1">
    <property type="nucleotide sequence ID" value="NZ_FQUM01000001.1"/>
</dbReference>
<feature type="domain" description="Glycosyltransferase 2-like" evidence="2">
    <location>
        <begin position="9"/>
        <end position="154"/>
    </location>
</feature>